<keyword evidence="2" id="KW-1185">Reference proteome</keyword>
<dbReference type="AlphaFoldDB" id="A0A0C2S9R3"/>
<sequence length="74" mass="8051">MRKEQSQTRSTFAVACITIKDPEPLHYTGSHKPTKPHISASLPLTCSNQSLVSTNSFVFSSFAIEGRTPTPVST</sequence>
<name>A0A0C2S9R3_AMAMK</name>
<dbReference type="InParanoid" id="A0A0C2S9R3"/>
<dbReference type="EMBL" id="KN818314">
    <property type="protein sequence ID" value="KIL59505.1"/>
    <property type="molecule type" value="Genomic_DNA"/>
</dbReference>
<dbReference type="Proteomes" id="UP000054549">
    <property type="component" value="Unassembled WGS sequence"/>
</dbReference>
<accession>A0A0C2S9R3</accession>
<protein>
    <submittedName>
        <fullName evidence="1">Uncharacterized protein</fullName>
    </submittedName>
</protein>
<evidence type="ECO:0000313" key="1">
    <source>
        <dbReference type="EMBL" id="KIL59505.1"/>
    </source>
</evidence>
<dbReference type="HOGENOM" id="CLU_2687319_0_0_1"/>
<reference evidence="1 2" key="1">
    <citation type="submission" date="2014-04" db="EMBL/GenBank/DDBJ databases">
        <title>Evolutionary Origins and Diversification of the Mycorrhizal Mutualists.</title>
        <authorList>
            <consortium name="DOE Joint Genome Institute"/>
            <consortium name="Mycorrhizal Genomics Consortium"/>
            <person name="Kohler A."/>
            <person name="Kuo A."/>
            <person name="Nagy L.G."/>
            <person name="Floudas D."/>
            <person name="Copeland A."/>
            <person name="Barry K.W."/>
            <person name="Cichocki N."/>
            <person name="Veneault-Fourrey C."/>
            <person name="LaButti K."/>
            <person name="Lindquist E.A."/>
            <person name="Lipzen A."/>
            <person name="Lundell T."/>
            <person name="Morin E."/>
            <person name="Murat C."/>
            <person name="Riley R."/>
            <person name="Ohm R."/>
            <person name="Sun H."/>
            <person name="Tunlid A."/>
            <person name="Henrissat B."/>
            <person name="Grigoriev I.V."/>
            <person name="Hibbett D.S."/>
            <person name="Martin F."/>
        </authorList>
    </citation>
    <scope>NUCLEOTIDE SEQUENCE [LARGE SCALE GENOMIC DNA]</scope>
    <source>
        <strain evidence="1 2">Koide BX008</strain>
    </source>
</reference>
<proteinExistence type="predicted"/>
<organism evidence="1 2">
    <name type="scientific">Amanita muscaria (strain Koide BX008)</name>
    <dbReference type="NCBI Taxonomy" id="946122"/>
    <lineage>
        <taxon>Eukaryota</taxon>
        <taxon>Fungi</taxon>
        <taxon>Dikarya</taxon>
        <taxon>Basidiomycota</taxon>
        <taxon>Agaricomycotina</taxon>
        <taxon>Agaricomycetes</taxon>
        <taxon>Agaricomycetidae</taxon>
        <taxon>Agaricales</taxon>
        <taxon>Pluteineae</taxon>
        <taxon>Amanitaceae</taxon>
        <taxon>Amanita</taxon>
    </lineage>
</organism>
<evidence type="ECO:0000313" key="2">
    <source>
        <dbReference type="Proteomes" id="UP000054549"/>
    </source>
</evidence>
<gene>
    <name evidence="1" type="ORF">M378DRAFT_169154</name>
</gene>